<gene>
    <name evidence="1" type="ORF">E3N88_17110</name>
</gene>
<evidence type="ECO:0000313" key="1">
    <source>
        <dbReference type="EMBL" id="KAD5317164.1"/>
    </source>
</evidence>
<accession>A0A5N6NRG5</accession>
<keyword evidence="2" id="KW-1185">Reference proteome</keyword>
<name>A0A5N6NRG5_9ASTR</name>
<dbReference type="AlphaFoldDB" id="A0A5N6NRG5"/>
<proteinExistence type="predicted"/>
<protein>
    <submittedName>
        <fullName evidence="1">Uncharacterized protein</fullName>
    </submittedName>
</protein>
<dbReference type="Proteomes" id="UP000326396">
    <property type="component" value="Linkage Group LG17"/>
</dbReference>
<sequence>MFVKQKKCALETGNWCQSYNALEKSMEKFFGFAVKTDISRGYVQTIHDGDNKKHPIEFTLANLNSWTAPSHLDTVWSSMLCIYPMLRSAYQVIFVGYLDKRHDHMKLKVSISSQFCWLPGQVTIKHQKCALETLSKFVQQIFLGFGMRTLKKSMKKLDDVILKEMLEMMVLQERILGNVFKHDGNKKKHPIEFTLANLNSWTAASHLDTMWSSMWCIYRRLRTLKNSMKKLDVMLKEMFEMMVLQEVVCKPL</sequence>
<reference evidence="1 2" key="1">
    <citation type="submission" date="2019-05" db="EMBL/GenBank/DDBJ databases">
        <title>Mikania micrantha, genome provides insights into the molecular mechanism of rapid growth.</title>
        <authorList>
            <person name="Liu B."/>
        </authorList>
    </citation>
    <scope>NUCLEOTIDE SEQUENCE [LARGE SCALE GENOMIC DNA]</scope>
    <source>
        <strain evidence="1">NLD-2019</strain>
        <tissue evidence="1">Leaf</tissue>
    </source>
</reference>
<dbReference type="EMBL" id="SZYD01000009">
    <property type="protein sequence ID" value="KAD5317164.1"/>
    <property type="molecule type" value="Genomic_DNA"/>
</dbReference>
<organism evidence="1 2">
    <name type="scientific">Mikania micrantha</name>
    <name type="common">bitter vine</name>
    <dbReference type="NCBI Taxonomy" id="192012"/>
    <lineage>
        <taxon>Eukaryota</taxon>
        <taxon>Viridiplantae</taxon>
        <taxon>Streptophyta</taxon>
        <taxon>Embryophyta</taxon>
        <taxon>Tracheophyta</taxon>
        <taxon>Spermatophyta</taxon>
        <taxon>Magnoliopsida</taxon>
        <taxon>eudicotyledons</taxon>
        <taxon>Gunneridae</taxon>
        <taxon>Pentapetalae</taxon>
        <taxon>asterids</taxon>
        <taxon>campanulids</taxon>
        <taxon>Asterales</taxon>
        <taxon>Asteraceae</taxon>
        <taxon>Asteroideae</taxon>
        <taxon>Heliantheae alliance</taxon>
        <taxon>Eupatorieae</taxon>
        <taxon>Mikania</taxon>
    </lineage>
</organism>
<comment type="caution">
    <text evidence="1">The sequence shown here is derived from an EMBL/GenBank/DDBJ whole genome shotgun (WGS) entry which is preliminary data.</text>
</comment>
<evidence type="ECO:0000313" key="2">
    <source>
        <dbReference type="Proteomes" id="UP000326396"/>
    </source>
</evidence>